<dbReference type="Pfam" id="PF04082">
    <property type="entry name" value="Fungal_trans"/>
    <property type="match status" value="1"/>
</dbReference>
<dbReference type="Proteomes" id="UP000240493">
    <property type="component" value="Unassembled WGS sequence"/>
</dbReference>
<keyword evidence="4" id="KW-0804">Transcription</keyword>
<evidence type="ECO:0000256" key="4">
    <source>
        <dbReference type="ARBA" id="ARBA00023163"/>
    </source>
</evidence>
<keyword evidence="3" id="KW-0238">DNA-binding</keyword>
<dbReference type="GO" id="GO:0008270">
    <property type="term" value="F:zinc ion binding"/>
    <property type="evidence" value="ECO:0007669"/>
    <property type="project" value="InterPro"/>
</dbReference>
<evidence type="ECO:0000256" key="1">
    <source>
        <dbReference type="ARBA" id="ARBA00004123"/>
    </source>
</evidence>
<evidence type="ECO:0000313" key="7">
    <source>
        <dbReference type="EMBL" id="PTB34744.1"/>
    </source>
</evidence>
<evidence type="ECO:0000313" key="8">
    <source>
        <dbReference type="Proteomes" id="UP000240493"/>
    </source>
</evidence>
<comment type="subcellular location">
    <subcellularLocation>
        <location evidence="1">Nucleus</location>
    </subcellularLocation>
</comment>
<dbReference type="CDD" id="cd12148">
    <property type="entry name" value="fungal_TF_MHR"/>
    <property type="match status" value="1"/>
</dbReference>
<dbReference type="InterPro" id="IPR007219">
    <property type="entry name" value="XnlR_reg_dom"/>
</dbReference>
<keyword evidence="8" id="KW-1185">Reference proteome</keyword>
<dbReference type="GO" id="GO:0003700">
    <property type="term" value="F:DNA-binding transcription factor activity"/>
    <property type="evidence" value="ECO:0007669"/>
    <property type="project" value="InterPro"/>
</dbReference>
<dbReference type="STRING" id="1042311.A0A2T3YQD8"/>
<gene>
    <name evidence="7" type="ORF">M441DRAFT_154970</name>
</gene>
<dbReference type="SMART" id="SM00906">
    <property type="entry name" value="Fungal_trans"/>
    <property type="match status" value="1"/>
</dbReference>
<proteinExistence type="predicted"/>
<dbReference type="PANTHER" id="PTHR46910:SF37">
    <property type="entry name" value="ZN(II)2CYS6 TRANSCRIPTION FACTOR (EUROFUNG)"/>
    <property type="match status" value="1"/>
</dbReference>
<evidence type="ECO:0000256" key="5">
    <source>
        <dbReference type="ARBA" id="ARBA00023242"/>
    </source>
</evidence>
<dbReference type="GO" id="GO:0006351">
    <property type="term" value="P:DNA-templated transcription"/>
    <property type="evidence" value="ECO:0007669"/>
    <property type="project" value="InterPro"/>
</dbReference>
<evidence type="ECO:0000256" key="3">
    <source>
        <dbReference type="ARBA" id="ARBA00023125"/>
    </source>
</evidence>
<keyword evidence="5" id="KW-0539">Nucleus</keyword>
<dbReference type="InterPro" id="IPR050987">
    <property type="entry name" value="AtrR-like"/>
</dbReference>
<evidence type="ECO:0000256" key="2">
    <source>
        <dbReference type="ARBA" id="ARBA00023015"/>
    </source>
</evidence>
<protein>
    <recommendedName>
        <fullName evidence="6">Xylanolytic transcriptional activator regulatory domain-containing protein</fullName>
    </recommendedName>
</protein>
<dbReference type="PANTHER" id="PTHR46910">
    <property type="entry name" value="TRANSCRIPTION FACTOR PDR1"/>
    <property type="match status" value="1"/>
</dbReference>
<dbReference type="EMBL" id="KZ679307">
    <property type="protein sequence ID" value="PTB34744.1"/>
    <property type="molecule type" value="Genomic_DNA"/>
</dbReference>
<keyword evidence="2" id="KW-0805">Transcription regulation</keyword>
<feature type="domain" description="Xylanolytic transcriptional activator regulatory" evidence="6">
    <location>
        <begin position="238"/>
        <end position="316"/>
    </location>
</feature>
<reference evidence="7 8" key="1">
    <citation type="submission" date="2016-07" db="EMBL/GenBank/DDBJ databases">
        <title>Multiple horizontal gene transfer events from other fungi enriched the ability of initially mycotrophic Trichoderma (Ascomycota) to feed on dead plant biomass.</title>
        <authorList>
            <consortium name="DOE Joint Genome Institute"/>
            <person name="Aerts A."/>
            <person name="Atanasova L."/>
            <person name="Chenthamara K."/>
            <person name="Zhang J."/>
            <person name="Grujic M."/>
            <person name="Henrissat B."/>
            <person name="Kuo A."/>
            <person name="Salamov A."/>
            <person name="Lipzen A."/>
            <person name="Labutti K."/>
            <person name="Barry K."/>
            <person name="Miao Y."/>
            <person name="Rahimi M.J."/>
            <person name="Shen Q."/>
            <person name="Grigoriev I.V."/>
            <person name="Kubicek C.P."/>
            <person name="Druzhinina I.S."/>
        </authorList>
    </citation>
    <scope>NUCLEOTIDE SEQUENCE [LARGE SCALE GENOMIC DNA]</scope>
    <source>
        <strain evidence="7 8">CBS 433.97</strain>
    </source>
</reference>
<dbReference type="OrthoDB" id="4116913at2759"/>
<sequence>MGISLLFGTDLYLQDHNLLSSDVIPDGQQALGDGVEPTEARFQESTDDISYGGFYFAGYNLGDISSRNGIPVFSKQTRLWIQRHVGVEAFTAFNTMIEHDRAIPTCHQTINSAGWDALPPRHIIEAYISIYKASPLRLVFPIIQETLFQRTVSLAYEDTPSFLGRDVLNAKTCILAFTAALSVLEPEQTAVLSNNAALCADRAEQSILSVLAAPTIDGLQASIMLLLYRDFCGQLQAATLLHSISWRCVSLFRAHVRPDTGVGTDTVRGQCIVEHLRGLFWLCYFFDKHISLRSGQPPVIDDSLCDLTIPREYAGCVSIQQAAMEPCSWQSSPDLFPCDLELTKLKSKVFTVLYSYSALTKPDAQLLRDIRELDAELESWRISVPSNIRPCLSKVTGVVESNVPQSLGMYVVFVHFEYLFLLATIHRACGRCQAWRDNGVDAQETALHSSLALSVQGSRSTLRLLKVAFWDIHRESFWLIIFYPMWATITIFCNLLYNPGFEANSDLELLKLLPSLIKGMHIRQVSAIERMQLDLLDSFFGEIVRLAECAIRHGPNSVDIIA</sequence>
<dbReference type="GO" id="GO:0005634">
    <property type="term" value="C:nucleus"/>
    <property type="evidence" value="ECO:0007669"/>
    <property type="project" value="UniProtKB-SubCell"/>
</dbReference>
<dbReference type="AlphaFoldDB" id="A0A2T3YQD8"/>
<evidence type="ECO:0000259" key="6">
    <source>
        <dbReference type="SMART" id="SM00906"/>
    </source>
</evidence>
<dbReference type="GO" id="GO:0003677">
    <property type="term" value="F:DNA binding"/>
    <property type="evidence" value="ECO:0007669"/>
    <property type="project" value="UniProtKB-KW"/>
</dbReference>
<accession>A0A2T3YQD8</accession>
<name>A0A2T3YQD8_TRIA4</name>
<organism evidence="7 8">
    <name type="scientific">Trichoderma asperellum (strain ATCC 204424 / CBS 433.97 / NBRC 101777)</name>
    <dbReference type="NCBI Taxonomy" id="1042311"/>
    <lineage>
        <taxon>Eukaryota</taxon>
        <taxon>Fungi</taxon>
        <taxon>Dikarya</taxon>
        <taxon>Ascomycota</taxon>
        <taxon>Pezizomycotina</taxon>
        <taxon>Sordariomycetes</taxon>
        <taxon>Hypocreomycetidae</taxon>
        <taxon>Hypocreales</taxon>
        <taxon>Hypocreaceae</taxon>
        <taxon>Trichoderma</taxon>
    </lineage>
</organism>